<reference evidence="16" key="1">
    <citation type="submission" date="2020-02" db="EMBL/GenBank/DDBJ databases">
        <title>Relaxed selection underlies rapid genomic changes in the transitions from sociality to social parasitism in ants.</title>
        <authorList>
            <person name="Bi X."/>
        </authorList>
    </citation>
    <scope>NUCLEOTIDE SEQUENCE</scope>
    <source>
        <strain evidence="16">BGI-DK2014c</strain>
        <tissue evidence="16">Whole body</tissue>
    </source>
</reference>
<comment type="caution">
    <text evidence="16">The sequence shown here is derived from an EMBL/GenBank/DDBJ whole genome shotgun (WGS) entry which is preliminary data.</text>
</comment>
<evidence type="ECO:0000256" key="5">
    <source>
        <dbReference type="ARBA" id="ARBA00010617"/>
    </source>
</evidence>
<feature type="binding site" description="axial binding residue" evidence="14">
    <location>
        <position position="79"/>
    </location>
    <ligand>
        <name>heme</name>
        <dbReference type="ChEBI" id="CHEBI:30413"/>
    </ligand>
    <ligandPart>
        <name>Fe</name>
        <dbReference type="ChEBI" id="CHEBI:18248"/>
    </ligandPart>
</feature>
<evidence type="ECO:0000313" key="17">
    <source>
        <dbReference type="Proteomes" id="UP000668214"/>
    </source>
</evidence>
<feature type="non-terminal residue" evidence="16">
    <location>
        <position position="1"/>
    </location>
</feature>
<organism evidence="16 17">
    <name type="scientific">Pseudoatta argentina</name>
    <dbReference type="NCBI Taxonomy" id="621737"/>
    <lineage>
        <taxon>Eukaryota</taxon>
        <taxon>Metazoa</taxon>
        <taxon>Ecdysozoa</taxon>
        <taxon>Arthropoda</taxon>
        <taxon>Hexapoda</taxon>
        <taxon>Insecta</taxon>
        <taxon>Pterygota</taxon>
        <taxon>Neoptera</taxon>
        <taxon>Endopterygota</taxon>
        <taxon>Hymenoptera</taxon>
        <taxon>Apocrita</taxon>
        <taxon>Aculeata</taxon>
        <taxon>Formicoidea</taxon>
        <taxon>Formicidae</taxon>
        <taxon>Myrmicinae</taxon>
        <taxon>Pseudoatta</taxon>
    </lineage>
</organism>
<keyword evidence="13" id="KW-0472">Membrane</keyword>
<accession>A0A836F0A3</accession>
<dbReference type="PRINTS" id="PR00463">
    <property type="entry name" value="EP450I"/>
</dbReference>
<keyword evidence="11 14" id="KW-0408">Iron</keyword>
<dbReference type="GO" id="GO:0020037">
    <property type="term" value="F:heme binding"/>
    <property type="evidence" value="ECO:0007669"/>
    <property type="project" value="InterPro"/>
</dbReference>
<dbReference type="Proteomes" id="UP000668214">
    <property type="component" value="Unassembled WGS sequence"/>
</dbReference>
<dbReference type="GO" id="GO:0005506">
    <property type="term" value="F:iron ion binding"/>
    <property type="evidence" value="ECO:0007669"/>
    <property type="project" value="InterPro"/>
</dbReference>
<dbReference type="InterPro" id="IPR050196">
    <property type="entry name" value="Cytochrome_P450_Monoox"/>
</dbReference>
<evidence type="ECO:0000256" key="9">
    <source>
        <dbReference type="ARBA" id="ARBA00022848"/>
    </source>
</evidence>
<evidence type="ECO:0000256" key="2">
    <source>
        <dbReference type="ARBA" id="ARBA00003690"/>
    </source>
</evidence>
<sequence>FCARVSMYMHTIYNFTICFLESYLVPAKTVMVISIYDIYRDPNFWSNPEIFNRDRFLPENIQNRHSCSYIPFSVGPRNCIGHRFAMLKIKAFITSLIHNFYLEPINYLKNLRLQANMILCSTLIHIGFVPVSKIKYYAVFTSNVDLNVKKTYNIYNMTYITYEMGKLLL</sequence>
<evidence type="ECO:0000256" key="14">
    <source>
        <dbReference type="PIRSR" id="PIRSR602401-1"/>
    </source>
</evidence>
<dbReference type="SUPFAM" id="SSF48264">
    <property type="entry name" value="Cytochrome P450"/>
    <property type="match status" value="1"/>
</dbReference>
<name>A0A836F0A3_9HYME</name>
<proteinExistence type="inferred from homology"/>
<dbReference type="GO" id="GO:0004497">
    <property type="term" value="F:monooxygenase activity"/>
    <property type="evidence" value="ECO:0007669"/>
    <property type="project" value="UniProtKB-KW"/>
</dbReference>
<comment type="similarity">
    <text evidence="5 15">Belongs to the cytochrome P450 family.</text>
</comment>
<dbReference type="PROSITE" id="PS00086">
    <property type="entry name" value="CYTOCHROME_P450"/>
    <property type="match status" value="1"/>
</dbReference>
<keyword evidence="7 14" id="KW-0479">Metal-binding</keyword>
<dbReference type="EMBL" id="JAANIA010000490">
    <property type="protein sequence ID" value="KAG5323805.1"/>
    <property type="molecule type" value="Genomic_DNA"/>
</dbReference>
<dbReference type="Gene3D" id="1.10.630.10">
    <property type="entry name" value="Cytochrome P450"/>
    <property type="match status" value="1"/>
</dbReference>
<evidence type="ECO:0000313" key="16">
    <source>
        <dbReference type="EMBL" id="KAG5323805.1"/>
    </source>
</evidence>
<keyword evidence="6 14" id="KW-0349">Heme</keyword>
<evidence type="ECO:0000256" key="6">
    <source>
        <dbReference type="ARBA" id="ARBA00022617"/>
    </source>
</evidence>
<keyword evidence="8" id="KW-0256">Endoplasmic reticulum</keyword>
<evidence type="ECO:0000256" key="10">
    <source>
        <dbReference type="ARBA" id="ARBA00023002"/>
    </source>
</evidence>
<evidence type="ECO:0000256" key="12">
    <source>
        <dbReference type="ARBA" id="ARBA00023033"/>
    </source>
</evidence>
<comment type="cofactor">
    <cofactor evidence="1 14">
        <name>heme</name>
        <dbReference type="ChEBI" id="CHEBI:30413"/>
    </cofactor>
</comment>
<evidence type="ECO:0000256" key="3">
    <source>
        <dbReference type="ARBA" id="ARBA00004174"/>
    </source>
</evidence>
<keyword evidence="10 15" id="KW-0560">Oxidoreductase</keyword>
<protein>
    <submittedName>
        <fullName evidence="16">C4AC1 protein</fullName>
    </submittedName>
</protein>
<dbReference type="InterPro" id="IPR036396">
    <property type="entry name" value="Cyt_P450_sf"/>
</dbReference>
<feature type="non-terminal residue" evidence="16">
    <location>
        <position position="169"/>
    </location>
</feature>
<keyword evidence="12 15" id="KW-0503">Monooxygenase</keyword>
<evidence type="ECO:0000256" key="7">
    <source>
        <dbReference type="ARBA" id="ARBA00022723"/>
    </source>
</evidence>
<evidence type="ECO:0000256" key="11">
    <source>
        <dbReference type="ARBA" id="ARBA00023004"/>
    </source>
</evidence>
<evidence type="ECO:0000256" key="13">
    <source>
        <dbReference type="ARBA" id="ARBA00023136"/>
    </source>
</evidence>
<comment type="subcellular location">
    <subcellularLocation>
        <location evidence="4">Endoplasmic reticulum membrane</location>
        <topology evidence="4">Peripheral membrane protein</topology>
    </subcellularLocation>
    <subcellularLocation>
        <location evidence="3">Microsome membrane</location>
        <topology evidence="3">Peripheral membrane protein</topology>
    </subcellularLocation>
</comment>
<evidence type="ECO:0000256" key="1">
    <source>
        <dbReference type="ARBA" id="ARBA00001971"/>
    </source>
</evidence>
<evidence type="ECO:0000256" key="15">
    <source>
        <dbReference type="RuleBase" id="RU000461"/>
    </source>
</evidence>
<dbReference type="InterPro" id="IPR002401">
    <property type="entry name" value="Cyt_P450_E_grp-I"/>
</dbReference>
<evidence type="ECO:0000256" key="4">
    <source>
        <dbReference type="ARBA" id="ARBA00004406"/>
    </source>
</evidence>
<dbReference type="GO" id="GO:0016705">
    <property type="term" value="F:oxidoreductase activity, acting on paired donors, with incorporation or reduction of molecular oxygen"/>
    <property type="evidence" value="ECO:0007669"/>
    <property type="project" value="InterPro"/>
</dbReference>
<dbReference type="GO" id="GO:0005789">
    <property type="term" value="C:endoplasmic reticulum membrane"/>
    <property type="evidence" value="ECO:0007669"/>
    <property type="project" value="UniProtKB-SubCell"/>
</dbReference>
<dbReference type="AlphaFoldDB" id="A0A836F0A3"/>
<dbReference type="Pfam" id="PF00067">
    <property type="entry name" value="p450"/>
    <property type="match status" value="1"/>
</dbReference>
<dbReference type="InterPro" id="IPR001128">
    <property type="entry name" value="Cyt_P450"/>
</dbReference>
<dbReference type="PANTHER" id="PTHR24291">
    <property type="entry name" value="CYTOCHROME P450 FAMILY 4"/>
    <property type="match status" value="1"/>
</dbReference>
<dbReference type="PANTHER" id="PTHR24291:SF189">
    <property type="entry name" value="CYTOCHROME P450 4C3-RELATED"/>
    <property type="match status" value="1"/>
</dbReference>
<gene>
    <name evidence="16" type="primary">Cyp4ac1</name>
    <name evidence="16" type="ORF">G6Z78_0006640</name>
</gene>
<dbReference type="InterPro" id="IPR017972">
    <property type="entry name" value="Cyt_P450_CS"/>
</dbReference>
<evidence type="ECO:0000256" key="8">
    <source>
        <dbReference type="ARBA" id="ARBA00022824"/>
    </source>
</evidence>
<comment type="function">
    <text evidence="2">May be involved in the metabolism of insect hormones and in the breakdown of synthetic insecticides.</text>
</comment>
<keyword evidence="17" id="KW-1185">Reference proteome</keyword>
<keyword evidence="9" id="KW-0492">Microsome</keyword>